<reference evidence="3 4" key="1">
    <citation type="submission" date="2020-03" db="EMBL/GenBank/DDBJ databases">
        <title>Genomic Encyclopedia of Type Strains, Phase IV (KMG-IV): sequencing the most valuable type-strain genomes for metagenomic binning, comparative biology and taxonomic classification.</title>
        <authorList>
            <person name="Goeker M."/>
        </authorList>
    </citation>
    <scope>NUCLEOTIDE SEQUENCE [LARGE SCALE GENOMIC DNA]</scope>
    <source>
        <strain evidence="3 4">DSM 101599</strain>
    </source>
</reference>
<gene>
    <name evidence="3" type="ORF">FHR24_001246</name>
</gene>
<protein>
    <recommendedName>
        <fullName evidence="2">BIG2 domain-containing protein</fullName>
    </recommendedName>
</protein>
<accession>A0ABX0UCM9</accession>
<dbReference type="Proteomes" id="UP000745859">
    <property type="component" value="Unassembled WGS sequence"/>
</dbReference>
<evidence type="ECO:0000256" key="1">
    <source>
        <dbReference type="ARBA" id="ARBA00022729"/>
    </source>
</evidence>
<keyword evidence="4" id="KW-1185">Reference proteome</keyword>
<name>A0ABX0UCM9_9FLAO</name>
<dbReference type="InterPro" id="IPR008964">
    <property type="entry name" value="Invasin/intimin_cell_adhesion"/>
</dbReference>
<dbReference type="SUPFAM" id="SSF49373">
    <property type="entry name" value="Invasin/intimin cell-adhesion fragments"/>
    <property type="match status" value="2"/>
</dbReference>
<dbReference type="NCBIfam" id="TIGR04183">
    <property type="entry name" value="Por_Secre_tail"/>
    <property type="match status" value="1"/>
</dbReference>
<dbReference type="SMART" id="SM00635">
    <property type="entry name" value="BID_2"/>
    <property type="match status" value="2"/>
</dbReference>
<feature type="domain" description="BIG2" evidence="2">
    <location>
        <begin position="319"/>
        <end position="394"/>
    </location>
</feature>
<evidence type="ECO:0000259" key="2">
    <source>
        <dbReference type="SMART" id="SM00635"/>
    </source>
</evidence>
<keyword evidence="1" id="KW-0732">Signal</keyword>
<dbReference type="Pfam" id="PF18962">
    <property type="entry name" value="Por_Secre_tail"/>
    <property type="match status" value="1"/>
</dbReference>
<dbReference type="Gene3D" id="2.60.120.260">
    <property type="entry name" value="Galactose-binding domain-like"/>
    <property type="match status" value="1"/>
</dbReference>
<evidence type="ECO:0000313" key="3">
    <source>
        <dbReference type="EMBL" id="NIJ44807.1"/>
    </source>
</evidence>
<dbReference type="Pfam" id="PF02368">
    <property type="entry name" value="Big_2"/>
    <property type="match status" value="2"/>
</dbReference>
<dbReference type="InterPro" id="IPR026444">
    <property type="entry name" value="Secre_tail"/>
</dbReference>
<evidence type="ECO:0000313" key="4">
    <source>
        <dbReference type="Proteomes" id="UP000745859"/>
    </source>
</evidence>
<dbReference type="RefSeq" id="WP_167185506.1">
    <property type="nucleotide sequence ID" value="NZ_JAASQL010000001.1"/>
</dbReference>
<proteinExistence type="predicted"/>
<dbReference type="Gene3D" id="2.60.40.1080">
    <property type="match status" value="2"/>
</dbReference>
<dbReference type="EMBL" id="JAASQL010000001">
    <property type="protein sequence ID" value="NIJ44807.1"/>
    <property type="molecule type" value="Genomic_DNA"/>
</dbReference>
<comment type="caution">
    <text evidence="3">The sequence shown here is derived from an EMBL/GenBank/DDBJ whole genome shotgun (WGS) entry which is preliminary data.</text>
</comment>
<feature type="domain" description="BIG2" evidence="2">
    <location>
        <begin position="230"/>
        <end position="308"/>
    </location>
</feature>
<dbReference type="InterPro" id="IPR003343">
    <property type="entry name" value="Big_2"/>
</dbReference>
<organism evidence="3 4">
    <name type="scientific">Wenyingzhuangia heitensis</name>
    <dbReference type="NCBI Taxonomy" id="1487859"/>
    <lineage>
        <taxon>Bacteria</taxon>
        <taxon>Pseudomonadati</taxon>
        <taxon>Bacteroidota</taxon>
        <taxon>Flavobacteriia</taxon>
        <taxon>Flavobacteriales</taxon>
        <taxon>Flavobacteriaceae</taxon>
        <taxon>Wenyingzhuangia</taxon>
    </lineage>
</organism>
<sequence>MTNKTTYIFLATLIFFTGIIKTAAQSDIKYGNDYIVFEAEDTNLNSNWTIRTPTDPDYLKYLTNLGSSPAPVNDTYLEYTGPWQGEGTELTYVFTAPKTGTYQLAMRMHSPLRDGELADQRNDFYIKMEGNFTSGSSKHSESDLRTFHKMFGRGANKWGTCINLEHNGNNGAFYNLTEGESYSFYLKGRSSTTVVDYITFYDTNYLAHDISNQGPDLALQLPEEIRPYVAPTAINFVNNITKIRVNTSLDLGIKTTPTNGNPSVVWSSSNTSIIAVNQTGTITALGNIGDKAIITATSTIDNSIIVANEIEVITFYTIPVTGITISPDKTVVIESSTEQLMATVNPIDADDKTVTWTSSNETIATVATDGTVTGISNGVVIIRATSNENATVFDEAEVEIGQFFAQSISFDDNSKYTSTNYYNNGNMEVSFNYHAGSLETIKSLKLYLREVDSSWKVVKDIVLDLTDSLSENNGSYTANISLTGITPTANLTEGNFYYLFIKNENTSGGNVTKGIRDIIVLDESELSTDEHFFNKNFTIYPIPADDYFIIESKTSIAEMNVDLYTITGRVVYTNFFTLTTNRIDTSLLNPGIYILKIKSKGLVVSKRILVK</sequence>